<reference evidence="1" key="1">
    <citation type="submission" date="2023-03" db="EMBL/GenBank/DDBJ databases">
        <title>Andean soil-derived lignocellulolytic bacterial consortium as a source of novel taxa and putative plastic-active enzymes.</title>
        <authorList>
            <person name="Diaz-Garcia L."/>
            <person name="Chuvochina M."/>
            <person name="Feuerriegel G."/>
            <person name="Bunk B."/>
            <person name="Sproer C."/>
            <person name="Streit W.R."/>
            <person name="Rodriguez L.M."/>
            <person name="Overmann J."/>
            <person name="Jimenez D.J."/>
        </authorList>
    </citation>
    <scope>NUCLEOTIDE SEQUENCE</scope>
    <source>
        <strain evidence="1">MAG 4196</strain>
    </source>
</reference>
<accession>A0AAJ6B1S0</accession>
<protein>
    <submittedName>
        <fullName evidence="1">Uncharacterized protein</fullName>
    </submittedName>
</protein>
<name>A0AAJ6B1S0_9HYPH</name>
<gene>
    <name evidence="1" type="ORF">P0Y65_00130</name>
</gene>
<dbReference type="AlphaFoldDB" id="A0AAJ6B1S0"/>
<proteinExistence type="predicted"/>
<dbReference type="EMBL" id="CP119312">
    <property type="protein sequence ID" value="WEK04703.1"/>
    <property type="molecule type" value="Genomic_DNA"/>
</dbReference>
<sequence>MHSSTAEVLTDDFWDPLPVPGPILRANEDFWSPVRAPEPTLPFPSIWEFDDALSVEKSSAEDWSAGALPWFDADRAEDPSVLVFAPPTAEHLALKRGRWISIMLDIPTAEGRRRCAEFLQEVFTRFPSRAAFQALADVALAGAGVDDFLDGCRFRIELMDHPYFSVRRNGRHPPTTPQDPQTLLSWPRAVRLAELAGGDPLQCIEDDWLPNWISLHPGHEGYWSFIDYIEWRLRAAASFSFVACEALPNSDRIKTRMFLGSASPRSRTAALVKVDKGHIGVLDLDPIKPLLIRRTSI</sequence>
<evidence type="ECO:0000313" key="2">
    <source>
        <dbReference type="Proteomes" id="UP001217476"/>
    </source>
</evidence>
<evidence type="ECO:0000313" key="1">
    <source>
        <dbReference type="EMBL" id="WEK04703.1"/>
    </source>
</evidence>
<organism evidence="1 2">
    <name type="scientific">Candidatus Devosia phytovorans</name>
    <dbReference type="NCBI Taxonomy" id="3121372"/>
    <lineage>
        <taxon>Bacteria</taxon>
        <taxon>Pseudomonadati</taxon>
        <taxon>Pseudomonadota</taxon>
        <taxon>Alphaproteobacteria</taxon>
        <taxon>Hyphomicrobiales</taxon>
        <taxon>Devosiaceae</taxon>
        <taxon>Devosia</taxon>
    </lineage>
</organism>
<dbReference type="Proteomes" id="UP001217476">
    <property type="component" value="Chromosome"/>
</dbReference>